<feature type="region of interest" description="Disordered" evidence="2">
    <location>
        <begin position="179"/>
        <end position="213"/>
    </location>
</feature>
<accession>A0A9Q5I495</accession>
<name>A0A9Q5I495_SANBA</name>
<dbReference type="PANTHER" id="PTHR34072:SF45">
    <property type="entry name" value="REVERSE TRANSCRIPTASE DOMAIN-CONTAINING PROTEIN-RELATED"/>
    <property type="match status" value="1"/>
</dbReference>
<dbReference type="Pfam" id="PF17919">
    <property type="entry name" value="RT_RNaseH_2"/>
    <property type="match status" value="1"/>
</dbReference>
<evidence type="ECO:0000256" key="2">
    <source>
        <dbReference type="SAM" id="MobiDB-lite"/>
    </source>
</evidence>
<dbReference type="InterPro" id="IPR041577">
    <property type="entry name" value="RT_RNaseH_2"/>
</dbReference>
<dbReference type="Proteomes" id="UP000757232">
    <property type="component" value="Unassembled WGS sequence"/>
</dbReference>
<comment type="caution">
    <text evidence="4">The sequence shown here is derived from an EMBL/GenBank/DDBJ whole genome shotgun (WGS) entry which is preliminary data.</text>
</comment>
<dbReference type="EMBL" id="LNZH02000089">
    <property type="protein sequence ID" value="OCB91420.1"/>
    <property type="molecule type" value="Genomic_DNA"/>
</dbReference>
<organism evidence="4 5">
    <name type="scientific">Sanghuangporus baumii</name>
    <name type="common">Phellinus baumii</name>
    <dbReference type="NCBI Taxonomy" id="108892"/>
    <lineage>
        <taxon>Eukaryota</taxon>
        <taxon>Fungi</taxon>
        <taxon>Dikarya</taxon>
        <taxon>Basidiomycota</taxon>
        <taxon>Agaricomycotina</taxon>
        <taxon>Agaricomycetes</taxon>
        <taxon>Hymenochaetales</taxon>
        <taxon>Hymenochaetaceae</taxon>
        <taxon>Sanghuangporus</taxon>
    </lineage>
</organism>
<keyword evidence="1" id="KW-0694">RNA-binding</keyword>
<gene>
    <name evidence="4" type="ORF">A7U60_g1325</name>
</gene>
<dbReference type="Gene3D" id="3.10.20.370">
    <property type="match status" value="1"/>
</dbReference>
<dbReference type="GO" id="GO:0015074">
    <property type="term" value="P:DNA integration"/>
    <property type="evidence" value="ECO:0007669"/>
    <property type="project" value="InterPro"/>
</dbReference>
<evidence type="ECO:0000256" key="1">
    <source>
        <dbReference type="ARBA" id="ARBA00022884"/>
    </source>
</evidence>
<dbReference type="PANTHER" id="PTHR34072">
    <property type="entry name" value="ENZYMATIC POLYPROTEIN-RELATED"/>
    <property type="match status" value="1"/>
</dbReference>
<reference evidence="4" key="1">
    <citation type="submission" date="2016-06" db="EMBL/GenBank/DDBJ databases">
        <title>Draft Genome sequence of the fungus Inonotus baumii.</title>
        <authorList>
            <person name="Zhu H."/>
            <person name="Lin W."/>
        </authorList>
    </citation>
    <scope>NUCLEOTIDE SEQUENCE</scope>
    <source>
        <strain evidence="4">821</strain>
    </source>
</reference>
<dbReference type="FunFam" id="3.10.20.370:FF:000001">
    <property type="entry name" value="Retrovirus-related Pol polyprotein from transposon 17.6-like protein"/>
    <property type="match status" value="1"/>
</dbReference>
<keyword evidence="5" id="KW-1185">Reference proteome</keyword>
<dbReference type="SUPFAM" id="SSF56672">
    <property type="entry name" value="DNA/RNA polymerases"/>
    <property type="match status" value="1"/>
</dbReference>
<dbReference type="CDD" id="cd09274">
    <property type="entry name" value="RNase_HI_RT_Ty3"/>
    <property type="match status" value="1"/>
</dbReference>
<sequence>MGKVEWKWGEEEQAAFKELKCHLSSPPVLAIPNNEDPFHVEVDASDFATGGVLLQKQDGKWKVIIYWSSTFLEAERNYEIYNKEMLAIIQVLKKWQQYLQGANKPFEAHWQLDLSEFDFTLVHKPGKTLGKADLLLRHADYDKGERDNENVMFIKKEWLVRGTVQTSRDVLIKNIMEAQRREEEGERPKDVKKQGDTWRKGRRLTPRSDEDDSINSTKVLVARDEWRRIIHDRGVQFNAKMMRKLYKLLHIEGNPSTVYHPQTDGQTERVNQELEQYLRLYINHR</sequence>
<dbReference type="GO" id="GO:0003723">
    <property type="term" value="F:RNA binding"/>
    <property type="evidence" value="ECO:0007669"/>
    <property type="project" value="UniProtKB-KW"/>
</dbReference>
<evidence type="ECO:0000259" key="3">
    <source>
        <dbReference type="PROSITE" id="PS50994"/>
    </source>
</evidence>
<dbReference type="SUPFAM" id="SSF53098">
    <property type="entry name" value="Ribonuclease H-like"/>
    <property type="match status" value="1"/>
</dbReference>
<dbReference type="GO" id="GO:0005634">
    <property type="term" value="C:nucleus"/>
    <property type="evidence" value="ECO:0007669"/>
    <property type="project" value="UniProtKB-ARBA"/>
</dbReference>
<dbReference type="Gene3D" id="3.30.420.10">
    <property type="entry name" value="Ribonuclease H-like superfamily/Ribonuclease H"/>
    <property type="match status" value="1"/>
</dbReference>
<evidence type="ECO:0000313" key="4">
    <source>
        <dbReference type="EMBL" id="OCB91420.1"/>
    </source>
</evidence>
<evidence type="ECO:0000313" key="5">
    <source>
        <dbReference type="Proteomes" id="UP000757232"/>
    </source>
</evidence>
<proteinExistence type="predicted"/>
<dbReference type="PROSITE" id="PS50994">
    <property type="entry name" value="INTEGRASE"/>
    <property type="match status" value="1"/>
</dbReference>
<protein>
    <recommendedName>
        <fullName evidence="3">Integrase catalytic domain-containing protein</fullName>
    </recommendedName>
</protein>
<dbReference type="InterPro" id="IPR012337">
    <property type="entry name" value="RNaseH-like_sf"/>
</dbReference>
<dbReference type="InterPro" id="IPR036397">
    <property type="entry name" value="RNaseH_sf"/>
</dbReference>
<dbReference type="OrthoDB" id="3341476at2759"/>
<dbReference type="InterPro" id="IPR043502">
    <property type="entry name" value="DNA/RNA_pol_sf"/>
</dbReference>
<dbReference type="AlphaFoldDB" id="A0A9Q5I495"/>
<feature type="compositionally biased region" description="Basic and acidic residues" evidence="2">
    <location>
        <begin position="179"/>
        <end position="199"/>
    </location>
</feature>
<dbReference type="InterPro" id="IPR001584">
    <property type="entry name" value="Integrase_cat-core"/>
</dbReference>
<feature type="domain" description="Integrase catalytic" evidence="3">
    <location>
        <begin position="229"/>
        <end position="285"/>
    </location>
</feature>